<evidence type="ECO:0000256" key="4">
    <source>
        <dbReference type="ARBA" id="ARBA00022840"/>
    </source>
</evidence>
<sequence>MVVRDEDWFVQATEQTADGLLVHVRGLTELVRDTTASFYASLDDIQPLDPAQATVVADTSPHYRTARLWLESTFRKTPIPLGDRSLTVATQGLADALSYQQAAVRRALDPENLRPRILLADAVGLGKTLEIGMILSELVRRGRGERILIVTPRHVLEQMQHEMWTRFALPFVRLDSAGIQRVRQKLPATRNPFTYFKRVIISIDTLKSDRYRASLKKQKWDAVVIDESHNLANNATQNNRLARILARNAEALILASATPHNGKKESFAELIRLLDPSAVPPSGELNAKEIEHLVIRRHRHSPEVESVVGSDWAERQPPHNVLVPANPAENAIARELEDVWLWPEGASPYSGQNSALFPWTLAKAFLSSPAALQESIKERTNRLGPDAKADVERAALQRLMELTDAAMAQPSAKYAALVKHLKEIGVGRNSPMRAVVFAERVKTLHWLAEKLTMDLGLSEGAVQIMHGGLADDEQQRVVREFKQEKAAVRILVTGDVASEGVNLHAQCHELVHYDIPWSLIRIEQRNGRIDRYGQKHPPRITALLLDPASERFAGDVRILRSLIEKESEAHTALGDAASLMGIYDVKAEEEQIRSVLAHEKSLDDVVRTPAQVQASGDLASLFAQLSTAAPAPEPTATTTSSPGTGLFPDDIAYLDTALAAAFIDPTAPPSNSGVGWRQDTTFGTASLIPPDDLAQRLEVLPQTYLSDRKVTSELILATTISRGKDRLAAALKDEKGSNWPDAHYLSPLHPVLGWAADRALSALGRNEIFAVRGEVDDPTVLLLGTLTNRSGEIVAATWLSVAFPDPAFALLTPHESAADMLASVGWDRTRSNPGGVESASDLQRLVGPAVEKAQAQMGSLVAANSADVARRVDDWSQRLDRWDAQADQVAQHAGLKQRRVTVAQERELVEAMKPDRQLVRPLLVVVPENGAQA</sequence>
<feature type="domain" description="Helicase ATP-binding" evidence="5">
    <location>
        <begin position="108"/>
        <end position="277"/>
    </location>
</feature>
<organism evidence="7 8">
    <name type="scientific">Pseudonocardia yuanmonensis</name>
    <dbReference type="NCBI Taxonomy" id="1095914"/>
    <lineage>
        <taxon>Bacteria</taxon>
        <taxon>Bacillati</taxon>
        <taxon>Actinomycetota</taxon>
        <taxon>Actinomycetes</taxon>
        <taxon>Pseudonocardiales</taxon>
        <taxon>Pseudonocardiaceae</taxon>
        <taxon>Pseudonocardia</taxon>
    </lineage>
</organism>
<dbReference type="Proteomes" id="UP001500325">
    <property type="component" value="Unassembled WGS sequence"/>
</dbReference>
<dbReference type="SUPFAM" id="SSF52540">
    <property type="entry name" value="P-loop containing nucleoside triphosphate hydrolases"/>
    <property type="match status" value="2"/>
</dbReference>
<dbReference type="InterPro" id="IPR000330">
    <property type="entry name" value="SNF2_N"/>
</dbReference>
<accession>A0ABP8W8Y5</accession>
<dbReference type="GO" id="GO:0004386">
    <property type="term" value="F:helicase activity"/>
    <property type="evidence" value="ECO:0007669"/>
    <property type="project" value="UniProtKB-KW"/>
</dbReference>
<evidence type="ECO:0000313" key="8">
    <source>
        <dbReference type="Proteomes" id="UP001500325"/>
    </source>
</evidence>
<dbReference type="PANTHER" id="PTHR45766">
    <property type="entry name" value="DNA ANNEALING HELICASE AND ENDONUCLEASE ZRANB3 FAMILY MEMBER"/>
    <property type="match status" value="1"/>
</dbReference>
<dbReference type="SMART" id="SM00490">
    <property type="entry name" value="HELICc"/>
    <property type="match status" value="1"/>
</dbReference>
<keyword evidence="1" id="KW-0547">Nucleotide-binding</keyword>
<dbReference type="PROSITE" id="PS51194">
    <property type="entry name" value="HELICASE_CTER"/>
    <property type="match status" value="1"/>
</dbReference>
<reference evidence="8" key="1">
    <citation type="journal article" date="2019" name="Int. J. Syst. Evol. Microbiol.">
        <title>The Global Catalogue of Microorganisms (GCM) 10K type strain sequencing project: providing services to taxonomists for standard genome sequencing and annotation.</title>
        <authorList>
            <consortium name="The Broad Institute Genomics Platform"/>
            <consortium name="The Broad Institute Genome Sequencing Center for Infectious Disease"/>
            <person name="Wu L."/>
            <person name="Ma J."/>
        </authorList>
    </citation>
    <scope>NUCLEOTIDE SEQUENCE [LARGE SCALE GENOMIC DNA]</scope>
    <source>
        <strain evidence="8">JCM 18055</strain>
    </source>
</reference>
<dbReference type="InterPro" id="IPR027417">
    <property type="entry name" value="P-loop_NTPase"/>
</dbReference>
<dbReference type="PANTHER" id="PTHR45766:SF6">
    <property type="entry name" value="SWI_SNF-RELATED MATRIX-ASSOCIATED ACTIN-DEPENDENT REGULATOR OF CHROMATIN SUBFAMILY A-LIKE PROTEIN 1"/>
    <property type="match status" value="1"/>
</dbReference>
<dbReference type="InterPro" id="IPR014001">
    <property type="entry name" value="Helicase_ATP-bd"/>
</dbReference>
<comment type="caution">
    <text evidence="7">The sequence shown here is derived from an EMBL/GenBank/DDBJ whole genome shotgun (WGS) entry which is preliminary data.</text>
</comment>
<evidence type="ECO:0000259" key="6">
    <source>
        <dbReference type="PROSITE" id="PS51194"/>
    </source>
</evidence>
<evidence type="ECO:0000259" key="5">
    <source>
        <dbReference type="PROSITE" id="PS51192"/>
    </source>
</evidence>
<name>A0ABP8W8Y5_9PSEU</name>
<dbReference type="InterPro" id="IPR038718">
    <property type="entry name" value="SNF2-like_sf"/>
</dbReference>
<dbReference type="InterPro" id="IPR001650">
    <property type="entry name" value="Helicase_C-like"/>
</dbReference>
<dbReference type="InterPro" id="IPR049730">
    <property type="entry name" value="SNF2/RAD54-like_C"/>
</dbReference>
<dbReference type="CDD" id="cd18793">
    <property type="entry name" value="SF2_C_SNF"/>
    <property type="match status" value="1"/>
</dbReference>
<dbReference type="PROSITE" id="PS51192">
    <property type="entry name" value="HELICASE_ATP_BIND_1"/>
    <property type="match status" value="1"/>
</dbReference>
<dbReference type="Gene3D" id="3.40.50.10810">
    <property type="entry name" value="Tandem AAA-ATPase domain"/>
    <property type="match status" value="1"/>
</dbReference>
<protein>
    <submittedName>
        <fullName evidence="7">DEAD/DEAH box helicase</fullName>
    </submittedName>
</protein>
<dbReference type="SMART" id="SM00487">
    <property type="entry name" value="DEXDc"/>
    <property type="match status" value="1"/>
</dbReference>
<gene>
    <name evidence="7" type="ORF">GCM10023215_15490</name>
</gene>
<evidence type="ECO:0000256" key="3">
    <source>
        <dbReference type="ARBA" id="ARBA00022806"/>
    </source>
</evidence>
<dbReference type="InterPro" id="IPR057342">
    <property type="entry name" value="DEXDc_RapA"/>
</dbReference>
<keyword evidence="2" id="KW-0378">Hydrolase</keyword>
<dbReference type="EMBL" id="BAABIC010000004">
    <property type="protein sequence ID" value="GAA4682397.1"/>
    <property type="molecule type" value="Genomic_DNA"/>
</dbReference>
<evidence type="ECO:0000256" key="1">
    <source>
        <dbReference type="ARBA" id="ARBA00022741"/>
    </source>
</evidence>
<keyword evidence="4" id="KW-0067">ATP-binding</keyword>
<dbReference type="CDD" id="cd18011">
    <property type="entry name" value="DEXDc_RapA"/>
    <property type="match status" value="1"/>
</dbReference>
<evidence type="ECO:0000256" key="2">
    <source>
        <dbReference type="ARBA" id="ARBA00022801"/>
    </source>
</evidence>
<feature type="domain" description="Helicase C-terminal" evidence="6">
    <location>
        <begin position="412"/>
        <end position="586"/>
    </location>
</feature>
<proteinExistence type="predicted"/>
<dbReference type="Gene3D" id="3.40.50.300">
    <property type="entry name" value="P-loop containing nucleotide triphosphate hydrolases"/>
    <property type="match status" value="1"/>
</dbReference>
<keyword evidence="8" id="KW-1185">Reference proteome</keyword>
<dbReference type="Pfam" id="PF00176">
    <property type="entry name" value="SNF2-rel_dom"/>
    <property type="match status" value="1"/>
</dbReference>
<dbReference type="Pfam" id="PF00271">
    <property type="entry name" value="Helicase_C"/>
    <property type="match status" value="1"/>
</dbReference>
<keyword evidence="3 7" id="KW-0347">Helicase</keyword>
<evidence type="ECO:0000313" key="7">
    <source>
        <dbReference type="EMBL" id="GAA4682397.1"/>
    </source>
</evidence>